<feature type="domain" description="Concentrative nucleoside transporter N-terminal" evidence="9">
    <location>
        <begin position="1"/>
        <end position="45"/>
    </location>
</feature>
<dbReference type="OrthoDB" id="6075923at2759"/>
<evidence type="ECO:0000313" key="12">
    <source>
        <dbReference type="Proteomes" id="UP000283509"/>
    </source>
</evidence>
<keyword evidence="12" id="KW-1185">Reference proteome</keyword>
<evidence type="ECO:0000256" key="6">
    <source>
        <dbReference type="ARBA" id="ARBA00023136"/>
    </source>
</evidence>
<protein>
    <submittedName>
        <fullName evidence="11">Uncharacterized protein</fullName>
    </submittedName>
</protein>
<evidence type="ECO:0000256" key="8">
    <source>
        <dbReference type="SAM" id="SignalP"/>
    </source>
</evidence>
<evidence type="ECO:0000256" key="4">
    <source>
        <dbReference type="ARBA" id="ARBA00022692"/>
    </source>
</evidence>
<feature type="signal peptide" evidence="8">
    <location>
        <begin position="1"/>
        <end position="19"/>
    </location>
</feature>
<feature type="transmembrane region" description="Helical" evidence="7">
    <location>
        <begin position="168"/>
        <end position="188"/>
    </location>
</feature>
<dbReference type="InterPro" id="IPR011657">
    <property type="entry name" value="CNT_C_dom"/>
</dbReference>
<evidence type="ECO:0000313" key="11">
    <source>
        <dbReference type="EMBL" id="ROT65311.1"/>
    </source>
</evidence>
<dbReference type="PANTHER" id="PTHR10590">
    <property type="entry name" value="SODIUM/NUCLEOSIDE COTRANSPORTER"/>
    <property type="match status" value="1"/>
</dbReference>
<dbReference type="SMR" id="A0A3R7LWV6"/>
<comment type="subcellular location">
    <subcellularLocation>
        <location evidence="1">Cell membrane</location>
        <topology evidence="1">Multi-pass membrane protein</topology>
    </subcellularLocation>
</comment>
<dbReference type="InterPro" id="IPR008276">
    <property type="entry name" value="C_nuclsd_transpt"/>
</dbReference>
<dbReference type="GO" id="GO:0005415">
    <property type="term" value="F:nucleoside:sodium symporter activity"/>
    <property type="evidence" value="ECO:0007669"/>
    <property type="project" value="TreeGrafter"/>
</dbReference>
<name>A0A3R7LWV6_PENVA</name>
<accession>A0A3R7LWV6</accession>
<gene>
    <name evidence="11" type="ORF">C7M84_016734</name>
</gene>
<dbReference type="STRING" id="6689.A0A3R7LWV6"/>
<dbReference type="PANTHER" id="PTHR10590:SF4">
    <property type="entry name" value="SOLUTE CARRIER FAMILY 28 MEMBER 3"/>
    <property type="match status" value="1"/>
</dbReference>
<comment type="similarity">
    <text evidence="2">Belongs to the concentrative nucleoside transporter (CNT) (TC 2.A.41) family.</text>
</comment>
<dbReference type="AlphaFoldDB" id="A0A3R7LWV6"/>
<feature type="transmembrane region" description="Helical" evidence="7">
    <location>
        <begin position="358"/>
        <end position="377"/>
    </location>
</feature>
<feature type="transmembrane region" description="Helical" evidence="7">
    <location>
        <begin position="323"/>
        <end position="346"/>
    </location>
</feature>
<keyword evidence="4 7" id="KW-0812">Transmembrane</keyword>
<evidence type="ECO:0000256" key="1">
    <source>
        <dbReference type="ARBA" id="ARBA00004651"/>
    </source>
</evidence>
<dbReference type="Proteomes" id="UP000283509">
    <property type="component" value="Unassembled WGS sequence"/>
</dbReference>
<evidence type="ECO:0000256" key="2">
    <source>
        <dbReference type="ARBA" id="ARBA00009033"/>
    </source>
</evidence>
<feature type="transmembrane region" description="Helical" evidence="7">
    <location>
        <begin position="140"/>
        <end position="162"/>
    </location>
</feature>
<sequence>MGLQFLLGLVILRWPLGQAVFQCAADKVTLFLGFTDVGSEFVFGPSCRRWRSSLLRSGVVLSCSSASASESVLLGRDAVGRHSSLGWVLAGHRRHHPPARVSTPLPTSSSAAPASPLFLPQTEAPLLIKPYLPLMTKSELHAVMTGGFATIAGSVLAAYISFGVDPAHLISASVMNAPAALAFSKLFYPETKKSKTSVSNIQMQKGEESSWLHAAMVGVTNAIPLVANIAANLIAFYAFIALCSHVLDWTCMLAGAEEEVCTLENVFGVLFTPLAFVMGVNWSECGQIGKLIGLKIIVNEFMAYSALSDLIKKGTISKRAETIATYALCGFSNISSIGINLGGFSAMAPERRGDLASVVVRAMIAGSCATFLTACVGNSSAQQWRISSVEHDFNDTAV</sequence>
<dbReference type="EMBL" id="QCYY01003104">
    <property type="protein sequence ID" value="ROT65311.1"/>
    <property type="molecule type" value="Genomic_DNA"/>
</dbReference>
<keyword evidence="8" id="KW-0732">Signal</keyword>
<dbReference type="InterPro" id="IPR002668">
    <property type="entry name" value="CNT_N_dom"/>
</dbReference>
<keyword evidence="3" id="KW-1003">Cell membrane</keyword>
<evidence type="ECO:0000256" key="3">
    <source>
        <dbReference type="ARBA" id="ARBA00022475"/>
    </source>
</evidence>
<feature type="transmembrane region" description="Helical" evidence="7">
    <location>
        <begin position="233"/>
        <end position="254"/>
    </location>
</feature>
<evidence type="ECO:0000256" key="5">
    <source>
        <dbReference type="ARBA" id="ARBA00022989"/>
    </source>
</evidence>
<feature type="chain" id="PRO_5018551914" evidence="8">
    <location>
        <begin position="20"/>
        <end position="398"/>
    </location>
</feature>
<feature type="domain" description="Concentrative nucleoside transporter C-terminal" evidence="10">
    <location>
        <begin position="168"/>
        <end position="376"/>
    </location>
</feature>
<keyword evidence="5 7" id="KW-1133">Transmembrane helix</keyword>
<reference evidence="11 12" key="2">
    <citation type="submission" date="2019-01" db="EMBL/GenBank/DDBJ databases">
        <title>The decoding of complex shrimp genome reveals the adaptation for benthos swimmer, frequently molting mechanism and breeding impact on genome.</title>
        <authorList>
            <person name="Sun Y."/>
            <person name="Gao Y."/>
            <person name="Yu Y."/>
        </authorList>
    </citation>
    <scope>NUCLEOTIDE SEQUENCE [LARGE SCALE GENOMIC DNA]</scope>
    <source>
        <tissue evidence="11">Muscle</tissue>
    </source>
</reference>
<dbReference type="Pfam" id="PF07662">
    <property type="entry name" value="Nucleos_tra2_C"/>
    <property type="match status" value="1"/>
</dbReference>
<keyword evidence="6 7" id="KW-0472">Membrane</keyword>
<evidence type="ECO:0000259" key="10">
    <source>
        <dbReference type="Pfam" id="PF07662"/>
    </source>
</evidence>
<comment type="caution">
    <text evidence="11">The sequence shown here is derived from an EMBL/GenBank/DDBJ whole genome shotgun (WGS) entry which is preliminary data.</text>
</comment>
<proteinExistence type="inferred from homology"/>
<organism evidence="11 12">
    <name type="scientific">Penaeus vannamei</name>
    <name type="common">Whiteleg shrimp</name>
    <name type="synonym">Litopenaeus vannamei</name>
    <dbReference type="NCBI Taxonomy" id="6689"/>
    <lineage>
        <taxon>Eukaryota</taxon>
        <taxon>Metazoa</taxon>
        <taxon>Ecdysozoa</taxon>
        <taxon>Arthropoda</taxon>
        <taxon>Crustacea</taxon>
        <taxon>Multicrustacea</taxon>
        <taxon>Malacostraca</taxon>
        <taxon>Eumalacostraca</taxon>
        <taxon>Eucarida</taxon>
        <taxon>Decapoda</taxon>
        <taxon>Dendrobranchiata</taxon>
        <taxon>Penaeoidea</taxon>
        <taxon>Penaeidae</taxon>
        <taxon>Penaeus</taxon>
    </lineage>
</organism>
<dbReference type="Pfam" id="PF01773">
    <property type="entry name" value="Nucleos_tra2_N"/>
    <property type="match status" value="1"/>
</dbReference>
<dbReference type="GO" id="GO:0005886">
    <property type="term" value="C:plasma membrane"/>
    <property type="evidence" value="ECO:0007669"/>
    <property type="project" value="UniProtKB-SubCell"/>
</dbReference>
<evidence type="ECO:0000256" key="7">
    <source>
        <dbReference type="SAM" id="Phobius"/>
    </source>
</evidence>
<reference evidence="11 12" key="1">
    <citation type="submission" date="2018-04" db="EMBL/GenBank/DDBJ databases">
        <authorList>
            <person name="Zhang X."/>
            <person name="Yuan J."/>
            <person name="Li F."/>
            <person name="Xiang J."/>
        </authorList>
    </citation>
    <scope>NUCLEOTIDE SEQUENCE [LARGE SCALE GENOMIC DNA]</scope>
    <source>
        <tissue evidence="11">Muscle</tissue>
    </source>
</reference>
<evidence type="ECO:0000259" key="9">
    <source>
        <dbReference type="Pfam" id="PF01773"/>
    </source>
</evidence>